<dbReference type="AlphaFoldDB" id="A0A8R1EH93"/>
<feature type="compositionally biased region" description="Polar residues" evidence="1">
    <location>
        <begin position="128"/>
        <end position="139"/>
    </location>
</feature>
<feature type="region of interest" description="Disordered" evidence="1">
    <location>
        <begin position="128"/>
        <end position="155"/>
    </location>
</feature>
<keyword evidence="3" id="KW-1185">Reference proteome</keyword>
<dbReference type="EnsemblMetazoa" id="CJA33667.1">
    <property type="protein sequence ID" value="CJA33667.1"/>
    <property type="gene ID" value="WBGene00209514"/>
</dbReference>
<reference evidence="3" key="1">
    <citation type="submission" date="2010-08" db="EMBL/GenBank/DDBJ databases">
        <authorList>
            <consortium name="Caenorhabditis japonica Sequencing Consortium"/>
            <person name="Wilson R.K."/>
        </authorList>
    </citation>
    <scope>NUCLEOTIDE SEQUENCE [LARGE SCALE GENOMIC DNA]</scope>
    <source>
        <strain evidence="3">DF5081</strain>
    </source>
</reference>
<reference evidence="2" key="2">
    <citation type="submission" date="2022-06" db="UniProtKB">
        <authorList>
            <consortium name="EnsemblMetazoa"/>
        </authorList>
    </citation>
    <scope>IDENTIFICATION</scope>
    <source>
        <strain evidence="2">DF5081</strain>
    </source>
</reference>
<accession>A0A8R1EH93</accession>
<proteinExistence type="predicted"/>
<evidence type="ECO:0000256" key="1">
    <source>
        <dbReference type="SAM" id="MobiDB-lite"/>
    </source>
</evidence>
<name>A0A8R1EH93_CAEJA</name>
<evidence type="ECO:0000313" key="2">
    <source>
        <dbReference type="EnsemblMetazoa" id="CJA33667.1"/>
    </source>
</evidence>
<organism evidence="2 3">
    <name type="scientific">Caenorhabditis japonica</name>
    <dbReference type="NCBI Taxonomy" id="281687"/>
    <lineage>
        <taxon>Eukaryota</taxon>
        <taxon>Metazoa</taxon>
        <taxon>Ecdysozoa</taxon>
        <taxon>Nematoda</taxon>
        <taxon>Chromadorea</taxon>
        <taxon>Rhabditida</taxon>
        <taxon>Rhabditina</taxon>
        <taxon>Rhabditomorpha</taxon>
        <taxon>Rhabditoidea</taxon>
        <taxon>Rhabditidae</taxon>
        <taxon>Peloderinae</taxon>
        <taxon>Caenorhabditis</taxon>
    </lineage>
</organism>
<sequence>MMASARVRIGACLHNPAFIDLQDQCIRRISHSIRSNASSDLDDRVHVANIAKIALLRYNKFTISVINPAFNPNFGNEDKRGDQNISGGAAVFDKRVTGSSQHGHESNQRHGARRGAICITNDILTGTISSGDSDPTNPASAKRVPTSLDAIDNRW</sequence>
<dbReference type="Proteomes" id="UP000005237">
    <property type="component" value="Unassembled WGS sequence"/>
</dbReference>
<protein>
    <submittedName>
        <fullName evidence="2">Uncharacterized protein</fullName>
    </submittedName>
</protein>
<evidence type="ECO:0000313" key="3">
    <source>
        <dbReference type="Proteomes" id="UP000005237"/>
    </source>
</evidence>